<dbReference type="EMBL" id="ALYM01000006">
    <property type="protein sequence ID" value="EMG24809.1"/>
    <property type="molecule type" value="Genomic_DNA"/>
</dbReference>
<comment type="caution">
    <text evidence="1">The sequence shown here is derived from an EMBL/GenBank/DDBJ whole genome shotgun (WGS) entry which is preliminary data.</text>
</comment>
<keyword evidence="2" id="KW-1185">Reference proteome</keyword>
<evidence type="ECO:0000313" key="2">
    <source>
        <dbReference type="Proteomes" id="UP000011769"/>
    </source>
</evidence>
<gene>
    <name evidence="1" type="ORF">SPJ1_1680</name>
</gene>
<dbReference type="RefSeq" id="WP_004235198.1">
    <property type="nucleotide sequence ID" value="NZ_ALYM01000006.1"/>
</dbReference>
<sequence>MRKDSLMSFELDNMSPEDFGKMILNTYQAIEEGESRVAKVFFDEFRKKNNLKIF</sequence>
<evidence type="ECO:0000313" key="1">
    <source>
        <dbReference type="EMBL" id="EMG24809.1"/>
    </source>
</evidence>
<reference evidence="1 2" key="1">
    <citation type="journal article" date="2013" name="PLoS ONE">
        <title>Comparative Genomic Characterization of Three Streptococcus parauberis Strains in Fish Pathogen, as Assessed by Wide-Genome Analyses.</title>
        <authorList>
            <person name="Nho S.W."/>
            <person name="Hikima J."/>
            <person name="Park S.B."/>
            <person name="Jang H.B."/>
            <person name="Cha I.S."/>
            <person name="Yasuike M."/>
            <person name="Nakamura Y."/>
            <person name="Fujiwara A."/>
            <person name="Sano M."/>
            <person name="Kanai K."/>
            <person name="Kondo H."/>
            <person name="Hirono I."/>
            <person name="Takeyama H."/>
            <person name="Aoki T."/>
            <person name="Jung T.S."/>
        </authorList>
    </citation>
    <scope>NUCLEOTIDE SEQUENCE [LARGE SCALE GENOMIC DNA]</scope>
    <source>
        <strain evidence="1 2">KRS-02083</strain>
    </source>
</reference>
<name>A0ABN0IPQ8_9STRE</name>
<organism evidence="1 2">
    <name type="scientific">Streptococcus parauberis KRS-02083</name>
    <dbReference type="NCBI Taxonomy" id="1207545"/>
    <lineage>
        <taxon>Bacteria</taxon>
        <taxon>Bacillati</taxon>
        <taxon>Bacillota</taxon>
        <taxon>Bacilli</taxon>
        <taxon>Lactobacillales</taxon>
        <taxon>Streptococcaceae</taxon>
        <taxon>Streptococcus</taxon>
    </lineage>
</organism>
<proteinExistence type="predicted"/>
<protein>
    <submittedName>
        <fullName evidence="1">Uncharacterized protein</fullName>
    </submittedName>
</protein>
<accession>A0ABN0IPQ8</accession>
<dbReference type="Proteomes" id="UP000011769">
    <property type="component" value="Unassembled WGS sequence"/>
</dbReference>